<evidence type="ECO:0000313" key="2">
    <source>
        <dbReference type="EMBL" id="WAC14455.1"/>
    </source>
</evidence>
<reference evidence="2" key="1">
    <citation type="submission" date="2022-11" db="EMBL/GenBank/DDBJ databases">
        <title>Dyadobacter pollutisoli sp. nov., isolated from plastic dumped soil.</title>
        <authorList>
            <person name="Kim J.M."/>
            <person name="Kim K.R."/>
            <person name="Lee J.K."/>
            <person name="Hao L."/>
            <person name="Jeon C.O."/>
        </authorList>
    </citation>
    <scope>NUCLEOTIDE SEQUENCE</scope>
    <source>
        <strain evidence="2">U1</strain>
    </source>
</reference>
<keyword evidence="2" id="KW-0547">Nucleotide-binding</keyword>
<dbReference type="InterPro" id="IPR003594">
    <property type="entry name" value="HATPase_dom"/>
</dbReference>
<accession>A0A9E8ND15</accession>
<keyword evidence="3" id="KW-1185">Reference proteome</keyword>
<dbReference type="Pfam" id="PF13581">
    <property type="entry name" value="HATPase_c_2"/>
    <property type="match status" value="1"/>
</dbReference>
<evidence type="ECO:0000259" key="1">
    <source>
        <dbReference type="Pfam" id="PF13581"/>
    </source>
</evidence>
<dbReference type="InterPro" id="IPR036890">
    <property type="entry name" value="HATPase_C_sf"/>
</dbReference>
<organism evidence="2 3">
    <name type="scientific">Dyadobacter pollutisoli</name>
    <dbReference type="NCBI Taxonomy" id="2910158"/>
    <lineage>
        <taxon>Bacteria</taxon>
        <taxon>Pseudomonadati</taxon>
        <taxon>Bacteroidota</taxon>
        <taxon>Cytophagia</taxon>
        <taxon>Cytophagales</taxon>
        <taxon>Spirosomataceae</taxon>
        <taxon>Dyadobacter</taxon>
    </lineage>
</organism>
<dbReference type="KEGG" id="dpf:ON006_10965"/>
<dbReference type="Gene3D" id="3.30.565.10">
    <property type="entry name" value="Histidine kinase-like ATPase, C-terminal domain"/>
    <property type="match status" value="1"/>
</dbReference>
<dbReference type="CDD" id="cd16936">
    <property type="entry name" value="HATPase_RsbW-like"/>
    <property type="match status" value="1"/>
</dbReference>
<feature type="domain" description="Histidine kinase/HSP90-like ATPase" evidence="1">
    <location>
        <begin position="11"/>
        <end position="133"/>
    </location>
</feature>
<evidence type="ECO:0000313" key="3">
    <source>
        <dbReference type="Proteomes" id="UP001164653"/>
    </source>
</evidence>
<name>A0A9E8ND15_9BACT</name>
<sequence>MMETKSFPGVVDSLDPLRDYIGELAQKAGLVKKATYSLTLAIDEIATNIILYGYQRAGIEADFNVLSEITEHELIIILEDQGAAFDPLAREMPDSEYLSMPLEDRDIGGLGIFLTVNGVDDFSYEYADGKNRNKFIMKIAGT</sequence>
<protein>
    <submittedName>
        <fullName evidence="2">ATP-binding protein</fullName>
    </submittedName>
</protein>
<dbReference type="EMBL" id="CP112998">
    <property type="protein sequence ID" value="WAC14455.1"/>
    <property type="molecule type" value="Genomic_DNA"/>
</dbReference>
<keyword evidence="2" id="KW-0067">ATP-binding</keyword>
<dbReference type="GO" id="GO:0005524">
    <property type="term" value="F:ATP binding"/>
    <property type="evidence" value="ECO:0007669"/>
    <property type="project" value="UniProtKB-KW"/>
</dbReference>
<dbReference type="RefSeq" id="WP_244819823.1">
    <property type="nucleotide sequence ID" value="NZ_CP112998.1"/>
</dbReference>
<proteinExistence type="predicted"/>
<dbReference type="Proteomes" id="UP001164653">
    <property type="component" value="Chromosome"/>
</dbReference>
<gene>
    <name evidence="2" type="ORF">ON006_10965</name>
</gene>
<dbReference type="AlphaFoldDB" id="A0A9E8ND15"/>